<comment type="caution">
    <text evidence="1">The sequence shown here is derived from an EMBL/GenBank/DDBJ whole genome shotgun (WGS) entry which is preliminary data.</text>
</comment>
<accession>A0ABQ1BBD8</accession>
<gene>
    <name evidence="1" type="ORF">IFM53868_09392</name>
</gene>
<protein>
    <submittedName>
        <fullName evidence="1">Uncharacterized protein</fullName>
    </submittedName>
</protein>
<proteinExistence type="predicted"/>
<sequence>MVIHQRFMVRVDIRVNGSRTTSEAFRMITSAITLHCVQYELASYIHLATRLERCAGSDMVPDASAAARHGRQWRMLSLEAIYVRDRLVSAFPDLGDAGPAPLSLADLHEVEWYPLSYRHLALVMLNEV</sequence>
<evidence type="ECO:0000313" key="2">
    <source>
        <dbReference type="Proteomes" id="UP000465266"/>
    </source>
</evidence>
<keyword evidence="2" id="KW-1185">Reference proteome</keyword>
<reference evidence="1 2" key="1">
    <citation type="submission" date="2020-01" db="EMBL/GenBank/DDBJ databases">
        <title>Draft genome sequence of Aspergillus udagawae IFM 53868.</title>
        <authorList>
            <person name="Takahashi H."/>
            <person name="Yaguchi T."/>
        </authorList>
    </citation>
    <scope>NUCLEOTIDE SEQUENCE [LARGE SCALE GENOMIC DNA]</scope>
    <source>
        <strain evidence="1 2">IFM 53868</strain>
    </source>
</reference>
<dbReference type="Proteomes" id="UP000465266">
    <property type="component" value="Unassembled WGS sequence"/>
</dbReference>
<evidence type="ECO:0000313" key="1">
    <source>
        <dbReference type="EMBL" id="GFF97766.1"/>
    </source>
</evidence>
<dbReference type="EMBL" id="BLKG01000164">
    <property type="protein sequence ID" value="GFF97766.1"/>
    <property type="molecule type" value="Genomic_DNA"/>
</dbReference>
<name>A0ABQ1BBD8_9EURO</name>
<organism evidence="1 2">
    <name type="scientific">Aspergillus udagawae</name>
    <dbReference type="NCBI Taxonomy" id="91492"/>
    <lineage>
        <taxon>Eukaryota</taxon>
        <taxon>Fungi</taxon>
        <taxon>Dikarya</taxon>
        <taxon>Ascomycota</taxon>
        <taxon>Pezizomycotina</taxon>
        <taxon>Eurotiomycetes</taxon>
        <taxon>Eurotiomycetidae</taxon>
        <taxon>Eurotiales</taxon>
        <taxon>Aspergillaceae</taxon>
        <taxon>Aspergillus</taxon>
        <taxon>Aspergillus subgen. Fumigati</taxon>
    </lineage>
</organism>